<evidence type="ECO:0000313" key="2">
    <source>
        <dbReference type="EMBL" id="AJI53260.1"/>
    </source>
</evidence>
<name>A0A0B6CWL4_9GAMM</name>
<organism evidence="2 3">
    <name type="scientific">Francisella philomiragia</name>
    <dbReference type="NCBI Taxonomy" id="28110"/>
    <lineage>
        <taxon>Bacteria</taxon>
        <taxon>Pseudomonadati</taxon>
        <taxon>Pseudomonadota</taxon>
        <taxon>Gammaproteobacteria</taxon>
        <taxon>Thiotrichales</taxon>
        <taxon>Francisellaceae</taxon>
        <taxon>Francisella</taxon>
    </lineage>
</organism>
<keyword evidence="1" id="KW-0732">Signal</keyword>
<accession>A0A0B6CWL4</accession>
<sequence length="145" mass="15907">MKKILLSLVAAGCFVLPLSVYASDDIHDVSIKNAMEVMPEKVKNKLGDFKFYFGKDSKPFDYSAEGTIYTSKRTNGAFKHYEKSCNWAFYSALIDLKEQSQAAGGKGVADIESNWKNNPTSSKDTYVCGDGLLMSGVALKGVIIK</sequence>
<dbReference type="AlphaFoldDB" id="A0A0B6CWL4"/>
<evidence type="ECO:0000256" key="1">
    <source>
        <dbReference type="SAM" id="SignalP"/>
    </source>
</evidence>
<dbReference type="EMBL" id="CP009440">
    <property type="protein sequence ID" value="AJI53260.1"/>
    <property type="molecule type" value="Genomic_DNA"/>
</dbReference>
<feature type="signal peptide" evidence="1">
    <location>
        <begin position="1"/>
        <end position="22"/>
    </location>
</feature>
<dbReference type="STRING" id="28110.KU46_223"/>
<feature type="chain" id="PRO_5002120239" evidence="1">
    <location>
        <begin position="23"/>
        <end position="145"/>
    </location>
</feature>
<proteinExistence type="predicted"/>
<dbReference type="OrthoDB" id="8161726at2"/>
<protein>
    <submittedName>
        <fullName evidence="2">Putative excinuclease ATPase subunit</fullName>
    </submittedName>
</protein>
<dbReference type="KEGG" id="fpz:LA55_1790"/>
<gene>
    <name evidence="2" type="ORF">LA55_1790</name>
</gene>
<reference evidence="2 3" key="1">
    <citation type="journal article" date="2015" name="Genome Announc.">
        <title>Genome sequencing of 18 francisella strains to aid in assay development and testing.</title>
        <authorList>
            <person name="Johnson S.L."/>
            <person name="Daligault H.E."/>
            <person name="Davenport K.W."/>
            <person name="Coyne S.R."/>
            <person name="Frey K.G."/>
            <person name="Koroleva G.I."/>
            <person name="Broomall S.M."/>
            <person name="Bishop-Lilly K.A."/>
            <person name="Bruce D.C."/>
            <person name="Chertkov O."/>
            <person name="Freitas T."/>
            <person name="Jaissle J."/>
            <person name="Ladner J.T."/>
            <person name="Rosenzweig C.N."/>
            <person name="Gibbons H.S."/>
            <person name="Palacios G.F."/>
            <person name="Redden C.L."/>
            <person name="Xu Y."/>
            <person name="Minogue T.D."/>
            <person name="Chain P.S."/>
        </authorList>
    </citation>
    <scope>NUCLEOTIDE SEQUENCE [LARGE SCALE GENOMIC DNA]</scope>
    <source>
        <strain evidence="2 3">GA01-2794</strain>
    </source>
</reference>
<dbReference type="Proteomes" id="UP000031830">
    <property type="component" value="Chromosome"/>
</dbReference>
<evidence type="ECO:0000313" key="3">
    <source>
        <dbReference type="Proteomes" id="UP000031830"/>
    </source>
</evidence>
<dbReference type="RefSeq" id="WP_044526835.1">
    <property type="nucleotide sequence ID" value="NZ_CP009440.1"/>
</dbReference>